<evidence type="ECO:0000256" key="1">
    <source>
        <dbReference type="SAM" id="Phobius"/>
    </source>
</evidence>
<organism evidence="2 3">
    <name type="scientific">Leucobacter luti</name>
    <dbReference type="NCBI Taxonomy" id="340320"/>
    <lineage>
        <taxon>Bacteria</taxon>
        <taxon>Bacillati</taxon>
        <taxon>Actinomycetota</taxon>
        <taxon>Actinomycetes</taxon>
        <taxon>Micrococcales</taxon>
        <taxon>Microbacteriaceae</taxon>
        <taxon>Leucobacter</taxon>
    </lineage>
</organism>
<keyword evidence="1" id="KW-0472">Membrane</keyword>
<comment type="caution">
    <text evidence="2">The sequence shown here is derived from an EMBL/GenBank/DDBJ whole genome shotgun (WGS) entry which is preliminary data.</text>
</comment>
<dbReference type="EMBL" id="SNYA01000002">
    <property type="protein sequence ID" value="TDP94230.1"/>
    <property type="molecule type" value="Genomic_DNA"/>
</dbReference>
<keyword evidence="1" id="KW-1133">Transmembrane helix</keyword>
<name>A0A4R6S3M0_9MICO</name>
<reference evidence="2 3" key="1">
    <citation type="submission" date="2019-03" db="EMBL/GenBank/DDBJ databases">
        <title>Genomic analyses of the natural microbiome of Caenorhabditis elegans.</title>
        <authorList>
            <person name="Samuel B."/>
        </authorList>
    </citation>
    <scope>NUCLEOTIDE SEQUENCE [LARGE SCALE GENOMIC DNA]</scope>
    <source>
        <strain evidence="2 3">JUb18</strain>
    </source>
</reference>
<protein>
    <submittedName>
        <fullName evidence="2">Uncharacterized protein</fullName>
    </submittedName>
</protein>
<keyword evidence="3" id="KW-1185">Reference proteome</keyword>
<evidence type="ECO:0000313" key="2">
    <source>
        <dbReference type="EMBL" id="TDP94230.1"/>
    </source>
</evidence>
<dbReference type="RefSeq" id="WP_133615795.1">
    <property type="nucleotide sequence ID" value="NZ_SNYA01000002.1"/>
</dbReference>
<keyword evidence="1" id="KW-0812">Transmembrane</keyword>
<gene>
    <name evidence="2" type="ORF">EDF62_0640</name>
</gene>
<feature type="transmembrane region" description="Helical" evidence="1">
    <location>
        <begin position="98"/>
        <end position="120"/>
    </location>
</feature>
<accession>A0A4R6S3M0</accession>
<dbReference type="AlphaFoldDB" id="A0A4R6S3M0"/>
<feature type="transmembrane region" description="Helical" evidence="1">
    <location>
        <begin position="43"/>
        <end position="63"/>
    </location>
</feature>
<dbReference type="Proteomes" id="UP000295601">
    <property type="component" value="Unassembled WGS sequence"/>
</dbReference>
<evidence type="ECO:0000313" key="3">
    <source>
        <dbReference type="Proteomes" id="UP000295601"/>
    </source>
</evidence>
<proteinExistence type="predicted"/>
<feature type="transmembrane region" description="Helical" evidence="1">
    <location>
        <begin position="75"/>
        <end position="92"/>
    </location>
</feature>
<sequence length="133" mass="13442">MKPAKWAVLNVLCVPLGASAPTAFIVAAELPVLLKRGVLMPPLALLLVCYALAGILLGVPAVLATRGLIARHAALFALGLGLLVWAGAVAALGEPAFLGLSALMPIPGLILTYTALIPLFPQHSPGSLAPPGS</sequence>